<proteinExistence type="predicted"/>
<organism evidence="2 3">
    <name type="scientific">Polarella glacialis</name>
    <name type="common">Dinoflagellate</name>
    <dbReference type="NCBI Taxonomy" id="89957"/>
    <lineage>
        <taxon>Eukaryota</taxon>
        <taxon>Sar</taxon>
        <taxon>Alveolata</taxon>
        <taxon>Dinophyceae</taxon>
        <taxon>Suessiales</taxon>
        <taxon>Suessiaceae</taxon>
        <taxon>Polarella</taxon>
    </lineage>
</organism>
<feature type="region of interest" description="Disordered" evidence="1">
    <location>
        <begin position="150"/>
        <end position="170"/>
    </location>
</feature>
<protein>
    <submittedName>
        <fullName evidence="2">Uncharacterized protein</fullName>
    </submittedName>
</protein>
<dbReference type="AlphaFoldDB" id="A0A813F1L4"/>
<feature type="compositionally biased region" description="Low complexity" evidence="1">
    <location>
        <begin position="155"/>
        <end position="167"/>
    </location>
</feature>
<reference evidence="2" key="1">
    <citation type="submission" date="2021-02" db="EMBL/GenBank/DDBJ databases">
        <authorList>
            <person name="Dougan E. K."/>
            <person name="Rhodes N."/>
            <person name="Thang M."/>
            <person name="Chan C."/>
        </authorList>
    </citation>
    <scope>NUCLEOTIDE SEQUENCE</scope>
</reference>
<accession>A0A813F1L4</accession>
<comment type="caution">
    <text evidence="2">The sequence shown here is derived from an EMBL/GenBank/DDBJ whole genome shotgun (WGS) entry which is preliminary data.</text>
</comment>
<feature type="compositionally biased region" description="Pro residues" evidence="1">
    <location>
        <begin position="218"/>
        <end position="237"/>
    </location>
</feature>
<sequence>MTLLELVLALNEAGWVDNLVEKRGRRPLALTQTSERIWYSRASSGNYCAPYLRCMLGCDAFFTAGLTAIHHLEKVGYYVCLLELLELQLTVPFPQVMPNQPLVYYKLLIDRVSKGLPIPAAGSVARAPATQPSGLQPDLGIIGMMNASSTAGDGAADPSAVPSASVDGECSDSDLMSARFEIHANQRGDSGSECSLGSSNSSSSSSSSGSSSHATEAEPPPPQPEAEAPPPQPPPAIVPGLEPHARAFGNQRDMRSHALSFCHGPFHVVFRDDKDSYTAHCFLHAGRCARTTQVNQGGIDVVRRKLRWWLNEGSSRPDIIGKHNKTKHTSLVYPDIQSLPSELELIADCITLEAPALRPDL</sequence>
<gene>
    <name evidence="2" type="ORF">PGLA1383_LOCUS26054</name>
</gene>
<name>A0A813F1L4_POLGL</name>
<feature type="region of interest" description="Disordered" evidence="1">
    <location>
        <begin position="186"/>
        <end position="242"/>
    </location>
</feature>
<feature type="compositionally biased region" description="Low complexity" evidence="1">
    <location>
        <begin position="191"/>
        <end position="212"/>
    </location>
</feature>
<dbReference type="Proteomes" id="UP000654075">
    <property type="component" value="Unassembled WGS sequence"/>
</dbReference>
<evidence type="ECO:0000313" key="3">
    <source>
        <dbReference type="Proteomes" id="UP000654075"/>
    </source>
</evidence>
<dbReference type="EMBL" id="CAJNNV010022541">
    <property type="protein sequence ID" value="CAE8608180.1"/>
    <property type="molecule type" value="Genomic_DNA"/>
</dbReference>
<evidence type="ECO:0000313" key="2">
    <source>
        <dbReference type="EMBL" id="CAE8608180.1"/>
    </source>
</evidence>
<dbReference type="OMA" id="TSERIWY"/>
<evidence type="ECO:0000256" key="1">
    <source>
        <dbReference type="SAM" id="MobiDB-lite"/>
    </source>
</evidence>
<keyword evidence="3" id="KW-1185">Reference proteome</keyword>